<dbReference type="InterPro" id="IPR014922">
    <property type="entry name" value="YdhG-like"/>
</dbReference>
<accession>A0A136LX70</accession>
<comment type="caution">
    <text evidence="2">The sequence shown here is derived from an EMBL/GenBank/DDBJ whole genome shotgun (WGS) entry which is preliminary data.</text>
</comment>
<organism evidence="2 3">
    <name type="scientific">candidate division WS6 bacterium OLB20</name>
    <dbReference type="NCBI Taxonomy" id="1617426"/>
    <lineage>
        <taxon>Bacteria</taxon>
        <taxon>Candidatus Dojkabacteria</taxon>
    </lineage>
</organism>
<dbReference type="AlphaFoldDB" id="A0A136LX70"/>
<dbReference type="STRING" id="1617426.TR69_WS6001001249"/>
<dbReference type="EMBL" id="JYNZ01000004">
    <property type="protein sequence ID" value="KXK26254.1"/>
    <property type="molecule type" value="Genomic_DNA"/>
</dbReference>
<protein>
    <recommendedName>
        <fullName evidence="1">YdhG-like domain-containing protein</fullName>
    </recommendedName>
</protein>
<feature type="domain" description="YdhG-like" evidence="1">
    <location>
        <begin position="15"/>
        <end position="104"/>
    </location>
</feature>
<dbReference type="Pfam" id="PF08818">
    <property type="entry name" value="DUF1801"/>
    <property type="match status" value="1"/>
</dbReference>
<sequence>MTDADEYLSGLTDQQRASLEHIRQLVQNAVPEAEEKISTRVPAFYYKDRYLLSYSASRRHLSLFVMQGDIIRHFAERLKGFDTGRRVIRFDSERPLPDALIRDIACFRKQQIDLQQ</sequence>
<dbReference type="Proteomes" id="UP000070457">
    <property type="component" value="Unassembled WGS sequence"/>
</dbReference>
<dbReference type="Gene3D" id="3.90.1150.200">
    <property type="match status" value="1"/>
</dbReference>
<evidence type="ECO:0000259" key="1">
    <source>
        <dbReference type="Pfam" id="PF08818"/>
    </source>
</evidence>
<gene>
    <name evidence="2" type="ORF">TR69_WS6001001249</name>
</gene>
<reference evidence="2 3" key="1">
    <citation type="submission" date="2015-02" db="EMBL/GenBank/DDBJ databases">
        <title>Improved understanding of the partial-nitritation anammox process through 23 genomes representing the majority of the microbial community.</title>
        <authorList>
            <person name="Speth D.R."/>
            <person name="In T Zandt M."/>
            <person name="Guerrero Cruz S."/>
            <person name="Jetten M.S."/>
            <person name="Dutilh B.E."/>
        </authorList>
    </citation>
    <scope>NUCLEOTIDE SEQUENCE [LARGE SCALE GENOMIC DNA]</scope>
    <source>
        <strain evidence="2">OLB20</strain>
    </source>
</reference>
<evidence type="ECO:0000313" key="2">
    <source>
        <dbReference type="EMBL" id="KXK26254.1"/>
    </source>
</evidence>
<evidence type="ECO:0000313" key="3">
    <source>
        <dbReference type="Proteomes" id="UP000070457"/>
    </source>
</evidence>
<proteinExistence type="predicted"/>
<dbReference type="SUPFAM" id="SSF159888">
    <property type="entry name" value="YdhG-like"/>
    <property type="match status" value="1"/>
</dbReference>
<name>A0A136LX70_9BACT</name>